<feature type="compositionally biased region" description="Low complexity" evidence="1">
    <location>
        <begin position="111"/>
        <end position="120"/>
    </location>
</feature>
<comment type="caution">
    <text evidence="2">The sequence shown here is derived from an EMBL/GenBank/DDBJ whole genome shotgun (WGS) entry which is preliminary data.</text>
</comment>
<feature type="compositionally biased region" description="Basic and acidic residues" evidence="1">
    <location>
        <begin position="136"/>
        <end position="147"/>
    </location>
</feature>
<organism evidence="2 3">
    <name type="scientific">Intoshia linei</name>
    <dbReference type="NCBI Taxonomy" id="1819745"/>
    <lineage>
        <taxon>Eukaryota</taxon>
        <taxon>Metazoa</taxon>
        <taxon>Spiralia</taxon>
        <taxon>Lophotrochozoa</taxon>
        <taxon>Mesozoa</taxon>
        <taxon>Orthonectida</taxon>
        <taxon>Rhopaluridae</taxon>
        <taxon>Intoshia</taxon>
    </lineage>
</organism>
<accession>A0A177BB77</accession>
<proteinExistence type="predicted"/>
<keyword evidence="3" id="KW-1185">Reference proteome</keyword>
<dbReference type="AlphaFoldDB" id="A0A177BB77"/>
<evidence type="ECO:0000256" key="1">
    <source>
        <dbReference type="SAM" id="MobiDB-lite"/>
    </source>
</evidence>
<dbReference type="EMBL" id="LWCA01000040">
    <property type="protein sequence ID" value="OAF71577.1"/>
    <property type="molecule type" value="Genomic_DNA"/>
</dbReference>
<name>A0A177BB77_9BILA</name>
<protein>
    <submittedName>
        <fullName evidence="2">Uncharacterized protein</fullName>
    </submittedName>
</protein>
<evidence type="ECO:0000313" key="3">
    <source>
        <dbReference type="Proteomes" id="UP000078046"/>
    </source>
</evidence>
<dbReference type="Proteomes" id="UP000078046">
    <property type="component" value="Unassembled WGS sequence"/>
</dbReference>
<reference evidence="2 3" key="1">
    <citation type="submission" date="2016-04" db="EMBL/GenBank/DDBJ databases">
        <title>The genome of Intoshia linei affirms orthonectids as highly simplified spiralians.</title>
        <authorList>
            <person name="Mikhailov K.V."/>
            <person name="Slusarev G.S."/>
            <person name="Nikitin M.A."/>
            <person name="Logacheva M.D."/>
            <person name="Penin A."/>
            <person name="Aleoshin V."/>
            <person name="Panchin Y.V."/>
        </authorList>
    </citation>
    <scope>NUCLEOTIDE SEQUENCE [LARGE SCALE GENOMIC DNA]</scope>
    <source>
        <strain evidence="2">Intl2013</strain>
        <tissue evidence="2">Whole animal</tissue>
    </source>
</reference>
<sequence length="215" mass="25553">MIEAPKLVRKTISESDNYEKLPEIYDVYEEDYNQRNERINSFHETLPEMENEYVKDYKDEIRSYSSVNEILPEINNVHQDYIDKSENQSDDFSSEIENVYCKNEEMKNKNNDSLNKKLPNVDTTRDDENNDSVNEELPKIDNVHEYEQEYYQESEDNEKNENNQPDPTLYSTLDDNIDEIKKCKNFEKPPSSIESSRYSIETLESMENELSILPK</sequence>
<feature type="compositionally biased region" description="Acidic residues" evidence="1">
    <location>
        <begin position="148"/>
        <end position="158"/>
    </location>
</feature>
<evidence type="ECO:0000313" key="2">
    <source>
        <dbReference type="EMBL" id="OAF71577.1"/>
    </source>
</evidence>
<gene>
    <name evidence="2" type="ORF">A3Q56_00680</name>
</gene>
<feature type="region of interest" description="Disordered" evidence="1">
    <location>
        <begin position="103"/>
        <end position="172"/>
    </location>
</feature>
<feature type="compositionally biased region" description="Polar residues" evidence="1">
    <location>
        <begin position="162"/>
        <end position="172"/>
    </location>
</feature>